<evidence type="ECO:0008006" key="8">
    <source>
        <dbReference type="Google" id="ProtNLM"/>
    </source>
</evidence>
<evidence type="ECO:0000256" key="4">
    <source>
        <dbReference type="ARBA" id="ARBA00023157"/>
    </source>
</evidence>
<sequence length="111" mass="12553">MKYSFAAFLGAGIFLGICDAACFITKTFEPNEKDPGGCKHEGTFYRYGSSWSKNCIDCECSQGSLRCCVRGSQPVKYDTEMCTAIFDKDNCKYRYVRKDDPRRTCPHEIIG</sequence>
<reference evidence="6" key="1">
    <citation type="thesis" date="2020" institute="ProQuest LLC" country="789 East Eisenhower Parkway, Ann Arbor, MI, USA">
        <title>Comparative Genomics and Chromosome Evolution.</title>
        <authorList>
            <person name="Mudd A.B."/>
        </authorList>
    </citation>
    <scope>NUCLEOTIDE SEQUENCE</scope>
    <source>
        <strain evidence="6">237g6f4</strain>
        <tissue evidence="6">Blood</tissue>
    </source>
</reference>
<evidence type="ECO:0000256" key="2">
    <source>
        <dbReference type="ARBA" id="ARBA00010352"/>
    </source>
</evidence>
<evidence type="ECO:0000256" key="3">
    <source>
        <dbReference type="ARBA" id="ARBA00022525"/>
    </source>
</evidence>
<dbReference type="Proteomes" id="UP000824782">
    <property type="component" value="Unassembled WGS sequence"/>
</dbReference>
<dbReference type="AlphaFoldDB" id="A0AAV6ZRL1"/>
<comment type="subcellular location">
    <subcellularLocation>
        <location evidence="1">Secreted</location>
    </subcellularLocation>
</comment>
<dbReference type="Pfam" id="PF05825">
    <property type="entry name" value="PSP94"/>
    <property type="match status" value="1"/>
</dbReference>
<proteinExistence type="inferred from homology"/>
<evidence type="ECO:0000313" key="6">
    <source>
        <dbReference type="EMBL" id="KAG8551979.1"/>
    </source>
</evidence>
<gene>
    <name evidence="6" type="ORF">GDO81_004358</name>
</gene>
<accession>A0AAV6ZRL1</accession>
<dbReference type="PANTHER" id="PTHR10500">
    <property type="entry name" value="BETA-MICROSEMINOPROTEIN"/>
    <property type="match status" value="1"/>
</dbReference>
<feature type="signal peptide" evidence="5">
    <location>
        <begin position="1"/>
        <end position="20"/>
    </location>
</feature>
<name>A0AAV6ZRL1_ENGPU</name>
<keyword evidence="4" id="KW-1015">Disulfide bond</keyword>
<feature type="chain" id="PRO_5043955813" description="Beta-microseminoprotein" evidence="5">
    <location>
        <begin position="21"/>
        <end position="111"/>
    </location>
</feature>
<keyword evidence="7" id="KW-1185">Reference proteome</keyword>
<evidence type="ECO:0000313" key="7">
    <source>
        <dbReference type="Proteomes" id="UP000824782"/>
    </source>
</evidence>
<dbReference type="EMBL" id="WNYA01000011">
    <property type="protein sequence ID" value="KAG8551979.1"/>
    <property type="molecule type" value="Genomic_DNA"/>
</dbReference>
<dbReference type="Gene3D" id="2.10.70.10">
    <property type="entry name" value="Complement Module, domain 1"/>
    <property type="match status" value="1"/>
</dbReference>
<organism evidence="6 7">
    <name type="scientific">Engystomops pustulosus</name>
    <name type="common">Tungara frog</name>
    <name type="synonym">Physalaemus pustulosus</name>
    <dbReference type="NCBI Taxonomy" id="76066"/>
    <lineage>
        <taxon>Eukaryota</taxon>
        <taxon>Metazoa</taxon>
        <taxon>Chordata</taxon>
        <taxon>Craniata</taxon>
        <taxon>Vertebrata</taxon>
        <taxon>Euteleostomi</taxon>
        <taxon>Amphibia</taxon>
        <taxon>Batrachia</taxon>
        <taxon>Anura</taxon>
        <taxon>Neobatrachia</taxon>
        <taxon>Hyloidea</taxon>
        <taxon>Leptodactylidae</taxon>
        <taxon>Leiuperinae</taxon>
        <taxon>Engystomops</taxon>
    </lineage>
</organism>
<protein>
    <recommendedName>
        <fullName evidence="8">Beta-microseminoprotein</fullName>
    </recommendedName>
</protein>
<comment type="caution">
    <text evidence="6">The sequence shown here is derived from an EMBL/GenBank/DDBJ whole genome shotgun (WGS) entry which is preliminary data.</text>
</comment>
<evidence type="ECO:0000256" key="1">
    <source>
        <dbReference type="ARBA" id="ARBA00004613"/>
    </source>
</evidence>
<dbReference type="InterPro" id="IPR008735">
    <property type="entry name" value="PSP94"/>
</dbReference>
<dbReference type="PANTHER" id="PTHR10500:SF7">
    <property type="entry name" value="BETA-MICROSEMINOPROTEIN"/>
    <property type="match status" value="1"/>
</dbReference>
<keyword evidence="5" id="KW-0732">Signal</keyword>
<comment type="similarity">
    <text evidence="2">Belongs to the beta-microseminoprotein family.</text>
</comment>
<evidence type="ECO:0000256" key="5">
    <source>
        <dbReference type="SAM" id="SignalP"/>
    </source>
</evidence>
<keyword evidence="3" id="KW-0964">Secreted</keyword>
<dbReference type="Gene3D" id="2.20.25.590">
    <property type="match status" value="1"/>
</dbReference>
<dbReference type="GO" id="GO:0005576">
    <property type="term" value="C:extracellular region"/>
    <property type="evidence" value="ECO:0007669"/>
    <property type="project" value="UniProtKB-SubCell"/>
</dbReference>